<sequence length="120" mass="13474">MCPFVLSNAEELMVHMLLAKLKAGGSKSLDERIITPVTAMAAIREYLKALPKSLWSNTKAEDWKALSRSVRRRDRGGSAENKGIAKMEALKVFKDLKPNVRHFSAKLMMSLHEAMARCDE</sequence>
<protein>
    <submittedName>
        <fullName evidence="1">Uncharacterized protein</fullName>
    </submittedName>
</protein>
<gene>
    <name evidence="1" type="ORF">AVEN_71569_1</name>
</gene>
<evidence type="ECO:0000313" key="2">
    <source>
        <dbReference type="Proteomes" id="UP000499080"/>
    </source>
</evidence>
<proteinExistence type="predicted"/>
<keyword evidence="2" id="KW-1185">Reference proteome</keyword>
<organism evidence="1 2">
    <name type="scientific">Araneus ventricosus</name>
    <name type="common">Orbweaver spider</name>
    <name type="synonym">Epeira ventricosa</name>
    <dbReference type="NCBI Taxonomy" id="182803"/>
    <lineage>
        <taxon>Eukaryota</taxon>
        <taxon>Metazoa</taxon>
        <taxon>Ecdysozoa</taxon>
        <taxon>Arthropoda</taxon>
        <taxon>Chelicerata</taxon>
        <taxon>Arachnida</taxon>
        <taxon>Araneae</taxon>
        <taxon>Araneomorphae</taxon>
        <taxon>Entelegynae</taxon>
        <taxon>Araneoidea</taxon>
        <taxon>Araneidae</taxon>
        <taxon>Araneus</taxon>
    </lineage>
</organism>
<comment type="caution">
    <text evidence="1">The sequence shown here is derived from an EMBL/GenBank/DDBJ whole genome shotgun (WGS) entry which is preliminary data.</text>
</comment>
<evidence type="ECO:0000313" key="1">
    <source>
        <dbReference type="EMBL" id="GBO05509.1"/>
    </source>
</evidence>
<accession>A0A4Y2TXT3</accession>
<dbReference type="AlphaFoldDB" id="A0A4Y2TXT3"/>
<dbReference type="Proteomes" id="UP000499080">
    <property type="component" value="Unassembled WGS sequence"/>
</dbReference>
<reference evidence="1 2" key="1">
    <citation type="journal article" date="2019" name="Sci. Rep.">
        <title>Orb-weaving spider Araneus ventricosus genome elucidates the spidroin gene catalogue.</title>
        <authorList>
            <person name="Kono N."/>
            <person name="Nakamura H."/>
            <person name="Ohtoshi R."/>
            <person name="Moran D.A.P."/>
            <person name="Shinohara A."/>
            <person name="Yoshida Y."/>
            <person name="Fujiwara M."/>
            <person name="Mori M."/>
            <person name="Tomita M."/>
            <person name="Arakawa K."/>
        </authorList>
    </citation>
    <scope>NUCLEOTIDE SEQUENCE [LARGE SCALE GENOMIC DNA]</scope>
</reference>
<dbReference type="EMBL" id="BGPR01032128">
    <property type="protein sequence ID" value="GBO05509.1"/>
    <property type="molecule type" value="Genomic_DNA"/>
</dbReference>
<name>A0A4Y2TXT3_ARAVE</name>
<dbReference type="OrthoDB" id="6416106at2759"/>
<feature type="non-terminal residue" evidence="1">
    <location>
        <position position="120"/>
    </location>
</feature>